<evidence type="ECO:0000313" key="2">
    <source>
        <dbReference type="EMBL" id="GAA4395331.1"/>
    </source>
</evidence>
<comment type="caution">
    <text evidence="2">The sequence shown here is derived from an EMBL/GenBank/DDBJ whole genome shotgun (WGS) entry which is preliminary data.</text>
</comment>
<feature type="transmembrane region" description="Helical" evidence="1">
    <location>
        <begin position="87"/>
        <end position="107"/>
    </location>
</feature>
<dbReference type="EMBL" id="BAABFR010000042">
    <property type="protein sequence ID" value="GAA4395331.1"/>
    <property type="molecule type" value="Genomic_DNA"/>
</dbReference>
<feature type="transmembrane region" description="Helical" evidence="1">
    <location>
        <begin position="213"/>
        <end position="233"/>
    </location>
</feature>
<feature type="transmembrane region" description="Helical" evidence="1">
    <location>
        <begin position="127"/>
        <end position="143"/>
    </location>
</feature>
<dbReference type="RefSeq" id="WP_344996946.1">
    <property type="nucleotide sequence ID" value="NZ_BAABFR010000042.1"/>
</dbReference>
<proteinExistence type="predicted"/>
<keyword evidence="3" id="KW-1185">Reference proteome</keyword>
<feature type="transmembrane region" description="Helical" evidence="1">
    <location>
        <begin position="32"/>
        <end position="52"/>
    </location>
</feature>
<keyword evidence="1" id="KW-0812">Transmembrane</keyword>
<sequence>MTRVPEITARFWVIRTMFTAACVFWPDYLFDHLGRVVTTAGIVLALATALVVQLRAAQYRPWRFWVAMLAVGVAGTEAANGPHVLGMSYPIVAMVWMLILVALVVGWQATAGTVSLRRVDSAARERCFWACALAAGAVGTAVTHMTPPLLITCPGVQVLLWAGAVGGLAFAYRRTAWVSAATFWCGFVLTRPLGTGCAFLVSAPHHGLGLGPASTTGLFAVVSLLVIGVPAVARSR</sequence>
<feature type="transmembrane region" description="Helical" evidence="1">
    <location>
        <begin position="64"/>
        <end position="81"/>
    </location>
</feature>
<keyword evidence="1" id="KW-0472">Membrane</keyword>
<gene>
    <name evidence="2" type="ORF">GCM10023147_28430</name>
</gene>
<organism evidence="2 3">
    <name type="scientific">Tsukamurella soli</name>
    <dbReference type="NCBI Taxonomy" id="644556"/>
    <lineage>
        <taxon>Bacteria</taxon>
        <taxon>Bacillati</taxon>
        <taxon>Actinomycetota</taxon>
        <taxon>Actinomycetes</taxon>
        <taxon>Mycobacteriales</taxon>
        <taxon>Tsukamurellaceae</taxon>
        <taxon>Tsukamurella</taxon>
    </lineage>
</organism>
<reference evidence="3" key="1">
    <citation type="journal article" date="2019" name="Int. J. Syst. Evol. Microbiol.">
        <title>The Global Catalogue of Microorganisms (GCM) 10K type strain sequencing project: providing services to taxonomists for standard genome sequencing and annotation.</title>
        <authorList>
            <consortium name="The Broad Institute Genomics Platform"/>
            <consortium name="The Broad Institute Genome Sequencing Center for Infectious Disease"/>
            <person name="Wu L."/>
            <person name="Ma J."/>
        </authorList>
    </citation>
    <scope>NUCLEOTIDE SEQUENCE [LARGE SCALE GENOMIC DNA]</scope>
    <source>
        <strain evidence="3">JCM 17688</strain>
    </source>
</reference>
<feature type="transmembrane region" description="Helical" evidence="1">
    <location>
        <begin position="177"/>
        <end position="201"/>
    </location>
</feature>
<protein>
    <submittedName>
        <fullName evidence="2">Membrane protein</fullName>
    </submittedName>
</protein>
<dbReference type="Proteomes" id="UP001500635">
    <property type="component" value="Unassembled WGS sequence"/>
</dbReference>
<feature type="transmembrane region" description="Helical" evidence="1">
    <location>
        <begin position="7"/>
        <end position="26"/>
    </location>
</feature>
<evidence type="ECO:0000256" key="1">
    <source>
        <dbReference type="SAM" id="Phobius"/>
    </source>
</evidence>
<name>A0ABP8JT01_9ACTN</name>
<evidence type="ECO:0000313" key="3">
    <source>
        <dbReference type="Proteomes" id="UP001500635"/>
    </source>
</evidence>
<accession>A0ABP8JT01</accession>
<feature type="transmembrane region" description="Helical" evidence="1">
    <location>
        <begin position="149"/>
        <end position="170"/>
    </location>
</feature>
<keyword evidence="1" id="KW-1133">Transmembrane helix</keyword>